<proteinExistence type="predicted"/>
<dbReference type="Pfam" id="PF14321">
    <property type="entry name" value="DUF4382"/>
    <property type="match status" value="1"/>
</dbReference>
<dbReference type="InterPro" id="IPR025491">
    <property type="entry name" value="DUF4382"/>
</dbReference>
<dbReference type="RefSeq" id="WP_352887220.1">
    <property type="nucleotide sequence ID" value="NZ_JBEPIJ010000002.1"/>
</dbReference>
<dbReference type="Proteomes" id="UP001465331">
    <property type="component" value="Unassembled WGS sequence"/>
</dbReference>
<name>A0ABV2A6T4_9GAMM</name>
<sequence>MKLSRSLLLCGGVALLTACDSGRITLSVTDAPIDFAEEVVVQFRSVAFERDDGTRHIVEFNTPVRVDLSRLTGELSEVLVEDRPLPAADYRAIEFAIDGGQTQLTSYVQLIDGRRLPLFVPERFADDLRVSADFSVEAKESVAATVDFDLRRSLVIVDDSRVEFRPNLRFILDENAHSVSGTIAGALLQPPCVPAVYVYAGHDVQPDDVGGTDDEPLSSAIVFTEAGSGERRYTVGFLEAGDYTLALTCDAGSDDADRDDGTEFVRVREVELRAGRRETVNFQ</sequence>
<organism evidence="2 3">
    <name type="scientific">Sinimarinibacterium thermocellulolyticum</name>
    <dbReference type="NCBI Taxonomy" id="3170016"/>
    <lineage>
        <taxon>Bacteria</taxon>
        <taxon>Pseudomonadati</taxon>
        <taxon>Pseudomonadota</taxon>
        <taxon>Gammaproteobacteria</taxon>
        <taxon>Nevskiales</taxon>
        <taxon>Nevskiaceae</taxon>
        <taxon>Sinimarinibacterium</taxon>
    </lineage>
</organism>
<dbReference type="PROSITE" id="PS51257">
    <property type="entry name" value="PROKAR_LIPOPROTEIN"/>
    <property type="match status" value="1"/>
</dbReference>
<keyword evidence="3" id="KW-1185">Reference proteome</keyword>
<evidence type="ECO:0000313" key="2">
    <source>
        <dbReference type="EMBL" id="MES0872931.1"/>
    </source>
</evidence>
<evidence type="ECO:0000259" key="1">
    <source>
        <dbReference type="Pfam" id="PF14321"/>
    </source>
</evidence>
<gene>
    <name evidence="2" type="ORF">ABSH63_02740</name>
</gene>
<evidence type="ECO:0000313" key="3">
    <source>
        <dbReference type="Proteomes" id="UP001465331"/>
    </source>
</evidence>
<accession>A0ABV2A6T4</accession>
<comment type="caution">
    <text evidence="2">The sequence shown here is derived from an EMBL/GenBank/DDBJ whole genome shotgun (WGS) entry which is preliminary data.</text>
</comment>
<reference evidence="2 3" key="1">
    <citation type="submission" date="2024-06" db="EMBL/GenBank/DDBJ databases">
        <authorList>
            <person name="Li Z."/>
            <person name="Jiang Y."/>
        </authorList>
    </citation>
    <scope>NUCLEOTIDE SEQUENCE [LARGE SCALE GENOMIC DNA]</scope>
    <source>
        <strain evidence="2 3">HSW-8</strain>
    </source>
</reference>
<dbReference type="EMBL" id="JBEPIJ010000002">
    <property type="protein sequence ID" value="MES0872931.1"/>
    <property type="molecule type" value="Genomic_DNA"/>
</dbReference>
<feature type="domain" description="DUF4382" evidence="1">
    <location>
        <begin position="22"/>
        <end position="165"/>
    </location>
</feature>
<protein>
    <submittedName>
        <fullName evidence="2">DUF4382 domain-containing protein</fullName>
    </submittedName>
</protein>